<comment type="caution">
    <text evidence="1">The sequence shown here is derived from an EMBL/GenBank/DDBJ whole genome shotgun (WGS) entry which is preliminary data.</text>
</comment>
<keyword evidence="2" id="KW-1185">Reference proteome</keyword>
<protein>
    <submittedName>
        <fullName evidence="1">Uncharacterized protein</fullName>
    </submittedName>
</protein>
<proteinExistence type="predicted"/>
<reference evidence="1 2" key="1">
    <citation type="submission" date="2019-10" db="EMBL/GenBank/DDBJ databases">
        <title>Draft Genome Sequence of Cytophagaceae sp. SJW1-29.</title>
        <authorList>
            <person name="Choi A."/>
        </authorList>
    </citation>
    <scope>NUCLEOTIDE SEQUENCE [LARGE SCALE GENOMIC DNA]</scope>
    <source>
        <strain evidence="1 2">SJW1-29</strain>
    </source>
</reference>
<dbReference type="AlphaFoldDB" id="A0A7C9B8Y8"/>
<name>A0A7C9B8Y8_9BACT</name>
<dbReference type="EMBL" id="WHLY01000002">
    <property type="protein sequence ID" value="MPR33022.1"/>
    <property type="molecule type" value="Genomic_DNA"/>
</dbReference>
<evidence type="ECO:0000313" key="1">
    <source>
        <dbReference type="EMBL" id="MPR33022.1"/>
    </source>
</evidence>
<evidence type="ECO:0000313" key="2">
    <source>
        <dbReference type="Proteomes" id="UP000479293"/>
    </source>
</evidence>
<sequence>MVPESQLSVGPILNDFGLHCRISRIESVPVDAANSHLSMLYFYGLDDQGHDKIVRIWFYSSRMLQEQELNDIRLNFPHIPIV</sequence>
<organism evidence="1 2">
    <name type="scientific">Salmonirosea aquatica</name>
    <dbReference type="NCBI Taxonomy" id="2654236"/>
    <lineage>
        <taxon>Bacteria</taxon>
        <taxon>Pseudomonadati</taxon>
        <taxon>Bacteroidota</taxon>
        <taxon>Cytophagia</taxon>
        <taxon>Cytophagales</taxon>
        <taxon>Spirosomataceae</taxon>
        <taxon>Salmonirosea</taxon>
    </lineage>
</organism>
<dbReference type="Proteomes" id="UP000479293">
    <property type="component" value="Unassembled WGS sequence"/>
</dbReference>
<gene>
    <name evidence="1" type="ORF">GBK04_06525</name>
</gene>
<dbReference type="RefSeq" id="WP_152757950.1">
    <property type="nucleotide sequence ID" value="NZ_WHLY01000002.1"/>
</dbReference>
<accession>A0A7C9B8Y8</accession>